<dbReference type="GO" id="GO:0055085">
    <property type="term" value="P:transmembrane transport"/>
    <property type="evidence" value="ECO:0007669"/>
    <property type="project" value="UniProtKB-ARBA"/>
</dbReference>
<keyword evidence="7" id="KW-1185">Reference proteome</keyword>
<dbReference type="InterPro" id="IPR027417">
    <property type="entry name" value="P-loop_NTPase"/>
</dbReference>
<dbReference type="PROSITE" id="PS50893">
    <property type="entry name" value="ABC_TRANSPORTER_2"/>
    <property type="match status" value="1"/>
</dbReference>
<dbReference type="SMART" id="SM00382">
    <property type="entry name" value="AAA"/>
    <property type="match status" value="1"/>
</dbReference>
<dbReference type="PANTHER" id="PTHR43776:SF8">
    <property type="entry name" value="ABC TRANSPORTER, ATP-BINDING PROTEIN"/>
    <property type="match status" value="1"/>
</dbReference>
<protein>
    <submittedName>
        <fullName evidence="6">Dipeptide ABC transporter ATP-binding protein</fullName>
    </submittedName>
</protein>
<evidence type="ECO:0000256" key="3">
    <source>
        <dbReference type="ARBA" id="ARBA00022741"/>
    </source>
</evidence>
<dbReference type="Proteomes" id="UP000276349">
    <property type="component" value="Unassembled WGS sequence"/>
</dbReference>
<dbReference type="OrthoDB" id="9802264at2"/>
<dbReference type="NCBIfam" id="NF008453">
    <property type="entry name" value="PRK11308.1"/>
    <property type="match status" value="1"/>
</dbReference>
<dbReference type="AlphaFoldDB" id="A0A3S0I2E6"/>
<keyword evidence="4 6" id="KW-0067">ATP-binding</keyword>
<evidence type="ECO:0000256" key="1">
    <source>
        <dbReference type="ARBA" id="ARBA00005417"/>
    </source>
</evidence>
<dbReference type="InterPro" id="IPR003593">
    <property type="entry name" value="AAA+_ATPase"/>
</dbReference>
<dbReference type="Gene3D" id="3.40.50.300">
    <property type="entry name" value="P-loop containing nucleotide triphosphate hydrolases"/>
    <property type="match status" value="1"/>
</dbReference>
<evidence type="ECO:0000313" key="7">
    <source>
        <dbReference type="Proteomes" id="UP000276349"/>
    </source>
</evidence>
<dbReference type="Pfam" id="PF00005">
    <property type="entry name" value="ABC_tran"/>
    <property type="match status" value="1"/>
</dbReference>
<keyword evidence="2" id="KW-0813">Transport</keyword>
<sequence length="329" mass="37147">MVTSIKERETLLKVEHLSKHFIVKKGFGKENVQTIKAVDDVSFEVKKGETFGIVGESGCGKSTTGRTILRLLEPTSGNVIFDGENIAALNTKEMRSKRRDMQIVFQDPFASLNPRMKVYNIIEEPLINFGIKDSTERMKRVYEVAEHVGLSKAQLDRLPHEFSGGQRQRIGIARALVSRPKLIIADEPVSALDVSIQSQVLNLMRSLQKEMDLTYIFISHDLNVVNHFCDRIGVMYLGKMVEIADKDELFKNPMHPYAKALFSALPKSHPLQKKERIVLQGDVPSPANPPSGCMFHTRCFECIDKCKTDIPVLKAINNQHRVSCHLYAE</sequence>
<comment type="similarity">
    <text evidence="1">Belongs to the ABC transporter superfamily.</text>
</comment>
<evidence type="ECO:0000256" key="4">
    <source>
        <dbReference type="ARBA" id="ARBA00022840"/>
    </source>
</evidence>
<dbReference type="GO" id="GO:0005524">
    <property type="term" value="F:ATP binding"/>
    <property type="evidence" value="ECO:0007669"/>
    <property type="project" value="UniProtKB-KW"/>
</dbReference>
<comment type="caution">
    <text evidence="6">The sequence shown here is derived from an EMBL/GenBank/DDBJ whole genome shotgun (WGS) entry which is preliminary data.</text>
</comment>
<dbReference type="GO" id="GO:0015833">
    <property type="term" value="P:peptide transport"/>
    <property type="evidence" value="ECO:0007669"/>
    <property type="project" value="InterPro"/>
</dbReference>
<dbReference type="InterPro" id="IPR003439">
    <property type="entry name" value="ABC_transporter-like_ATP-bd"/>
</dbReference>
<dbReference type="RefSeq" id="WP_126293765.1">
    <property type="nucleotide sequence ID" value="NZ_RXNR01000015.1"/>
</dbReference>
<reference evidence="6 7" key="1">
    <citation type="submission" date="2018-12" db="EMBL/GenBank/DDBJ databases">
        <authorList>
            <person name="Yu L."/>
        </authorList>
    </citation>
    <scope>NUCLEOTIDE SEQUENCE [LARGE SCALE GENOMIC DNA]</scope>
    <source>
        <strain evidence="6 7">S5H2222</strain>
    </source>
</reference>
<dbReference type="NCBIfam" id="TIGR01727">
    <property type="entry name" value="oligo_HPY"/>
    <property type="match status" value="1"/>
</dbReference>
<name>A0A3S0I2E6_9BACI</name>
<dbReference type="EMBL" id="RXNR01000015">
    <property type="protein sequence ID" value="RTQ93894.1"/>
    <property type="molecule type" value="Genomic_DNA"/>
</dbReference>
<dbReference type="GO" id="GO:0016887">
    <property type="term" value="F:ATP hydrolysis activity"/>
    <property type="evidence" value="ECO:0007669"/>
    <property type="project" value="InterPro"/>
</dbReference>
<evidence type="ECO:0000259" key="5">
    <source>
        <dbReference type="PROSITE" id="PS50893"/>
    </source>
</evidence>
<evidence type="ECO:0000313" key="6">
    <source>
        <dbReference type="EMBL" id="RTQ93894.1"/>
    </source>
</evidence>
<dbReference type="Pfam" id="PF08352">
    <property type="entry name" value="oligo_HPY"/>
    <property type="match status" value="1"/>
</dbReference>
<dbReference type="SUPFAM" id="SSF52540">
    <property type="entry name" value="P-loop containing nucleoside triphosphate hydrolases"/>
    <property type="match status" value="1"/>
</dbReference>
<dbReference type="InterPro" id="IPR017871">
    <property type="entry name" value="ABC_transporter-like_CS"/>
</dbReference>
<dbReference type="InterPro" id="IPR050319">
    <property type="entry name" value="ABC_transp_ATP-bind"/>
</dbReference>
<dbReference type="PROSITE" id="PS00211">
    <property type="entry name" value="ABC_TRANSPORTER_1"/>
    <property type="match status" value="1"/>
</dbReference>
<dbReference type="CDD" id="cd03257">
    <property type="entry name" value="ABC_NikE_OppD_transporters"/>
    <property type="match status" value="1"/>
</dbReference>
<dbReference type="PANTHER" id="PTHR43776">
    <property type="entry name" value="TRANSPORT ATP-BINDING PROTEIN"/>
    <property type="match status" value="1"/>
</dbReference>
<keyword evidence="3" id="KW-0547">Nucleotide-binding</keyword>
<dbReference type="InterPro" id="IPR013563">
    <property type="entry name" value="Oligopep_ABC_C"/>
</dbReference>
<organism evidence="6 7">
    <name type="scientific">Lysinibacillus telephonicus</name>
    <dbReference type="NCBI Taxonomy" id="1714840"/>
    <lineage>
        <taxon>Bacteria</taxon>
        <taxon>Bacillati</taxon>
        <taxon>Bacillota</taxon>
        <taxon>Bacilli</taxon>
        <taxon>Bacillales</taxon>
        <taxon>Bacillaceae</taxon>
        <taxon>Lysinibacillus</taxon>
    </lineage>
</organism>
<dbReference type="FunFam" id="3.40.50.300:FF:000016">
    <property type="entry name" value="Oligopeptide ABC transporter ATP-binding component"/>
    <property type="match status" value="1"/>
</dbReference>
<feature type="domain" description="ABC transporter" evidence="5">
    <location>
        <begin position="12"/>
        <end position="262"/>
    </location>
</feature>
<gene>
    <name evidence="6" type="ORF">EKG35_07175</name>
</gene>
<accession>A0A3S0I2E6</accession>
<evidence type="ECO:0000256" key="2">
    <source>
        <dbReference type="ARBA" id="ARBA00022448"/>
    </source>
</evidence>
<proteinExistence type="inferred from homology"/>